<gene>
    <name evidence="1" type="ORF">LCGC14_0606460</name>
</gene>
<reference evidence="1" key="1">
    <citation type="journal article" date="2015" name="Nature">
        <title>Complex archaea that bridge the gap between prokaryotes and eukaryotes.</title>
        <authorList>
            <person name="Spang A."/>
            <person name="Saw J.H."/>
            <person name="Jorgensen S.L."/>
            <person name="Zaremba-Niedzwiedzka K."/>
            <person name="Martijn J."/>
            <person name="Lind A.E."/>
            <person name="van Eijk R."/>
            <person name="Schleper C."/>
            <person name="Guy L."/>
            <person name="Ettema T.J."/>
        </authorList>
    </citation>
    <scope>NUCLEOTIDE SEQUENCE</scope>
</reference>
<accession>A0A0F9TV64</accession>
<name>A0A0F9TV64_9ZZZZ</name>
<sequence>MQCAYILLYNPQNNPLQSEIDSIDEASEKLDSRLELFLDPPSPISPESMFWAHSSNLQAWNELGYDSRILHSNLSFPLLKKLVDVGDPKAKKVFNEEIAKRILDRYPPVTIYLLKEGYLDYLSESEIEYLFHKLSEQIMIPDSELLDEKFANTLLEIGTSFLEKDLYAGHLAIDLYNRLRNLLNK</sequence>
<protein>
    <submittedName>
        <fullName evidence="1">Uncharacterized protein</fullName>
    </submittedName>
</protein>
<dbReference type="EMBL" id="LAZR01000992">
    <property type="protein sequence ID" value="KKN53016.1"/>
    <property type="molecule type" value="Genomic_DNA"/>
</dbReference>
<dbReference type="AlphaFoldDB" id="A0A0F9TV64"/>
<organism evidence="1">
    <name type="scientific">marine sediment metagenome</name>
    <dbReference type="NCBI Taxonomy" id="412755"/>
    <lineage>
        <taxon>unclassified sequences</taxon>
        <taxon>metagenomes</taxon>
        <taxon>ecological metagenomes</taxon>
    </lineage>
</organism>
<proteinExistence type="predicted"/>
<comment type="caution">
    <text evidence="1">The sequence shown here is derived from an EMBL/GenBank/DDBJ whole genome shotgun (WGS) entry which is preliminary data.</text>
</comment>
<evidence type="ECO:0000313" key="1">
    <source>
        <dbReference type="EMBL" id="KKN53016.1"/>
    </source>
</evidence>